<protein>
    <submittedName>
        <fullName evidence="8">MATE family efflux transporter</fullName>
    </submittedName>
</protein>
<evidence type="ECO:0000256" key="4">
    <source>
        <dbReference type="ARBA" id="ARBA00022692"/>
    </source>
</evidence>
<keyword evidence="5 7" id="KW-1133">Transmembrane helix</keyword>
<feature type="transmembrane region" description="Helical" evidence="7">
    <location>
        <begin position="244"/>
        <end position="263"/>
    </location>
</feature>
<comment type="similarity">
    <text evidence="2">Belongs to the multi antimicrobial extrusion (MATE) (TC 2.A.66.1) family.</text>
</comment>
<feature type="transmembrane region" description="Helical" evidence="7">
    <location>
        <begin position="136"/>
        <end position="158"/>
    </location>
</feature>
<keyword evidence="3" id="KW-0813">Transport</keyword>
<dbReference type="InterPro" id="IPR002528">
    <property type="entry name" value="MATE_fam"/>
</dbReference>
<evidence type="ECO:0000256" key="1">
    <source>
        <dbReference type="ARBA" id="ARBA00004141"/>
    </source>
</evidence>
<dbReference type="NCBIfam" id="TIGR00797">
    <property type="entry name" value="matE"/>
    <property type="match status" value="1"/>
</dbReference>
<keyword evidence="9" id="KW-1185">Reference proteome</keyword>
<comment type="caution">
    <text evidence="8">The sequence shown here is derived from an EMBL/GenBank/DDBJ whole genome shotgun (WGS) entry which is preliminary data.</text>
</comment>
<feature type="transmembrane region" description="Helical" evidence="7">
    <location>
        <begin position="410"/>
        <end position="429"/>
    </location>
</feature>
<dbReference type="InterPro" id="IPR044644">
    <property type="entry name" value="DinF-like"/>
</dbReference>
<evidence type="ECO:0000256" key="6">
    <source>
        <dbReference type="ARBA" id="ARBA00023136"/>
    </source>
</evidence>
<evidence type="ECO:0000313" key="8">
    <source>
        <dbReference type="EMBL" id="MFG1372623.1"/>
    </source>
</evidence>
<dbReference type="Proteomes" id="UP001604002">
    <property type="component" value="Unassembled WGS sequence"/>
</dbReference>
<evidence type="ECO:0000256" key="2">
    <source>
        <dbReference type="ARBA" id="ARBA00010199"/>
    </source>
</evidence>
<feature type="transmembrane region" description="Helical" evidence="7">
    <location>
        <begin position="47"/>
        <end position="71"/>
    </location>
</feature>
<comment type="subcellular location">
    <subcellularLocation>
        <location evidence="1">Membrane</location>
        <topology evidence="1">Multi-pass membrane protein</topology>
    </subcellularLocation>
</comment>
<accession>A0ABW6ZVH4</accession>
<dbReference type="EMBL" id="JBAFVH010000005">
    <property type="protein sequence ID" value="MFG1372623.1"/>
    <property type="molecule type" value="Genomic_DNA"/>
</dbReference>
<evidence type="ECO:0000313" key="9">
    <source>
        <dbReference type="Proteomes" id="UP001604002"/>
    </source>
</evidence>
<feature type="transmembrane region" description="Helical" evidence="7">
    <location>
        <begin position="92"/>
        <end position="116"/>
    </location>
</feature>
<dbReference type="InterPro" id="IPR050222">
    <property type="entry name" value="MATE_MdtK"/>
</dbReference>
<sequence length="441" mass="45912">MTLAAADGRVTHRRVLAIALPMTVAHLTTPLLGIVDAAVVGRLGDAALLGGVALAAVIFDMLFWVFGFLRMGTVGLAAQAVGRRDGVEERAVLARALLLAGALGLVLIALQAPIAYAALGLAGASEEVNAAVRAYYAVRIFAAPFTLANYVVLGWLVGLGRTGRALALQVGMNLLNMVLTAGLVLGGGWGVTGAAAGTLMAEIAGTAAGLLLCLRMLGGAVTLPRGVLFNRARLAESFLLNRDILIRTAALMFAFSFFAAQGARAGDVTLAANAVLQNMVMVAAYFLDGFATAAEQICGAAVGGRRRADFSAGVRLCLIWGLVFALVACALYLAIGPAIVDAMTTSEEVRAAARDFLIYAALLPVAGVAAYAFDGVYIGALWSRDMRNLMLCALAVYLAAWWGLRGLGNHGLWLAFLAFLIARGAFQALRLPALERRTFGA</sequence>
<reference evidence="8 9" key="1">
    <citation type="submission" date="2024-02" db="EMBL/GenBank/DDBJ databases">
        <title>Expansion and revision of Xanthobacter and proposal of Roseixanthobacter gen. nov.</title>
        <authorList>
            <person name="Soltysiak M.P.M."/>
            <person name="Jalihal A."/>
            <person name="Ory A."/>
            <person name="Chrisophersen C."/>
            <person name="Lee A.D."/>
            <person name="Boulton J."/>
            <person name="Springer M."/>
        </authorList>
    </citation>
    <scope>NUCLEOTIDE SEQUENCE [LARGE SCALE GENOMIC DNA]</scope>
    <source>
        <strain evidence="8 9">23A</strain>
    </source>
</reference>
<dbReference type="Pfam" id="PF01554">
    <property type="entry name" value="MatE"/>
    <property type="match status" value="2"/>
</dbReference>
<gene>
    <name evidence="8" type="ORF">V5F32_10650</name>
</gene>
<dbReference type="PANTHER" id="PTHR43298">
    <property type="entry name" value="MULTIDRUG RESISTANCE PROTEIN NORM-RELATED"/>
    <property type="match status" value="1"/>
</dbReference>
<feature type="transmembrane region" description="Helical" evidence="7">
    <location>
        <begin position="203"/>
        <end position="223"/>
    </location>
</feature>
<keyword evidence="6 7" id="KW-0472">Membrane</keyword>
<feature type="transmembrane region" description="Helical" evidence="7">
    <location>
        <begin position="388"/>
        <end position="404"/>
    </location>
</feature>
<dbReference type="PANTHER" id="PTHR43298:SF2">
    <property type="entry name" value="FMN_FAD EXPORTER YEEO-RELATED"/>
    <property type="match status" value="1"/>
</dbReference>
<feature type="transmembrane region" description="Helical" evidence="7">
    <location>
        <begin position="170"/>
        <end position="191"/>
    </location>
</feature>
<dbReference type="CDD" id="cd13136">
    <property type="entry name" value="MATE_DinF_like"/>
    <property type="match status" value="1"/>
</dbReference>
<feature type="transmembrane region" description="Helical" evidence="7">
    <location>
        <begin position="15"/>
        <end position="35"/>
    </location>
</feature>
<evidence type="ECO:0000256" key="3">
    <source>
        <dbReference type="ARBA" id="ARBA00022448"/>
    </source>
</evidence>
<keyword evidence="4 7" id="KW-0812">Transmembrane</keyword>
<evidence type="ECO:0000256" key="5">
    <source>
        <dbReference type="ARBA" id="ARBA00022989"/>
    </source>
</evidence>
<dbReference type="RefSeq" id="WP_393992490.1">
    <property type="nucleotide sequence ID" value="NZ_JBAFVH010000005.1"/>
</dbReference>
<evidence type="ECO:0000256" key="7">
    <source>
        <dbReference type="SAM" id="Phobius"/>
    </source>
</evidence>
<organism evidence="8 9">
    <name type="scientific">Xanthobacter oligotrophicus</name>
    <dbReference type="NCBI Taxonomy" id="2607286"/>
    <lineage>
        <taxon>Bacteria</taxon>
        <taxon>Pseudomonadati</taxon>
        <taxon>Pseudomonadota</taxon>
        <taxon>Alphaproteobacteria</taxon>
        <taxon>Hyphomicrobiales</taxon>
        <taxon>Xanthobacteraceae</taxon>
        <taxon>Xanthobacter</taxon>
    </lineage>
</organism>
<feature type="transmembrane region" description="Helical" evidence="7">
    <location>
        <begin position="316"/>
        <end position="336"/>
    </location>
</feature>
<name>A0ABW6ZVH4_9HYPH</name>
<feature type="transmembrane region" description="Helical" evidence="7">
    <location>
        <begin position="283"/>
        <end position="304"/>
    </location>
</feature>
<feature type="transmembrane region" description="Helical" evidence="7">
    <location>
        <begin position="356"/>
        <end position="376"/>
    </location>
</feature>
<proteinExistence type="inferred from homology"/>